<dbReference type="Gene3D" id="1.10.10.10">
    <property type="entry name" value="Winged helix-like DNA-binding domain superfamily/Winged helix DNA-binding domain"/>
    <property type="match status" value="1"/>
</dbReference>
<keyword evidence="6" id="KW-1185">Reference proteome</keyword>
<dbReference type="InterPro" id="IPR005650">
    <property type="entry name" value="BlaI_family"/>
</dbReference>
<dbReference type="EMBL" id="CM001403">
    <property type="protein sequence ID" value="EHQ27566.1"/>
    <property type="molecule type" value="Genomic_DNA"/>
</dbReference>
<dbReference type="PIRSF" id="PIRSF019455">
    <property type="entry name" value="CopR_AtkY"/>
    <property type="match status" value="1"/>
</dbReference>
<organism evidence="5 6">
    <name type="scientific">Mucilaginibacter paludis DSM 18603</name>
    <dbReference type="NCBI Taxonomy" id="714943"/>
    <lineage>
        <taxon>Bacteria</taxon>
        <taxon>Pseudomonadati</taxon>
        <taxon>Bacteroidota</taxon>
        <taxon>Sphingobacteriia</taxon>
        <taxon>Sphingobacteriales</taxon>
        <taxon>Sphingobacteriaceae</taxon>
        <taxon>Mucilaginibacter</taxon>
    </lineage>
</organism>
<dbReference type="Gene3D" id="1.10.4040.10">
    <property type="entry name" value="Penicillinase repressor domain"/>
    <property type="match status" value="1"/>
</dbReference>
<reference evidence="5" key="1">
    <citation type="submission" date="2011-09" db="EMBL/GenBank/DDBJ databases">
        <title>The permanent draft genome of Mucilaginibacter paludis DSM 18603.</title>
        <authorList>
            <consortium name="US DOE Joint Genome Institute (JGI-PGF)"/>
            <person name="Lucas S."/>
            <person name="Han J."/>
            <person name="Lapidus A."/>
            <person name="Bruce D."/>
            <person name="Goodwin L."/>
            <person name="Pitluck S."/>
            <person name="Peters L."/>
            <person name="Kyrpides N."/>
            <person name="Mavromatis K."/>
            <person name="Ivanova N."/>
            <person name="Mikhailova N."/>
            <person name="Held B."/>
            <person name="Detter J.C."/>
            <person name="Tapia R."/>
            <person name="Han C."/>
            <person name="Land M."/>
            <person name="Hauser L."/>
            <person name="Markowitz V."/>
            <person name="Cheng J.-F."/>
            <person name="Hugenholtz P."/>
            <person name="Woyke T."/>
            <person name="Wu D."/>
            <person name="Tindall B."/>
            <person name="Brambilla E."/>
            <person name="Klenk H.-P."/>
            <person name="Eisen J.A."/>
        </authorList>
    </citation>
    <scope>NUCLEOTIDE SEQUENCE [LARGE SCALE GENOMIC DNA]</scope>
    <source>
        <strain evidence="5">DSM 18603</strain>
    </source>
</reference>
<protein>
    <submittedName>
        <fullName evidence="5">Transcriptional repressor, CopY family</fullName>
    </submittedName>
</protein>
<dbReference type="GO" id="GO:0003677">
    <property type="term" value="F:DNA binding"/>
    <property type="evidence" value="ECO:0007669"/>
    <property type="project" value="UniProtKB-KW"/>
</dbReference>
<comment type="similarity">
    <text evidence="1">Belongs to the BlaI transcriptional regulatory family.</text>
</comment>
<dbReference type="Proteomes" id="UP000002774">
    <property type="component" value="Chromosome"/>
</dbReference>
<dbReference type="eggNOG" id="COG3682">
    <property type="taxonomic scope" value="Bacteria"/>
</dbReference>
<sequence length="124" mass="14687">MTQIKELTRAEEQLMQILWQLKKGYVRDVIDELPEPKPAYNTVSTIIRILETKGFIGHKAYGKSHEYFPIISKEEYQNFATEKLLNGYFDNSVKHMFSYFVKKEKIDLKEADEIIKLIEKLKNK</sequence>
<evidence type="ECO:0000256" key="3">
    <source>
        <dbReference type="ARBA" id="ARBA00023125"/>
    </source>
</evidence>
<dbReference type="InterPro" id="IPR036388">
    <property type="entry name" value="WH-like_DNA-bd_sf"/>
</dbReference>
<name>H1YIF3_9SPHI</name>
<dbReference type="SUPFAM" id="SSF46785">
    <property type="entry name" value="Winged helix' DNA-binding domain"/>
    <property type="match status" value="1"/>
</dbReference>
<accession>H1YIF3</accession>
<keyword evidence="4" id="KW-0804">Transcription</keyword>
<evidence type="ECO:0000313" key="5">
    <source>
        <dbReference type="EMBL" id="EHQ27566.1"/>
    </source>
</evidence>
<dbReference type="RefSeq" id="WP_008508060.1">
    <property type="nucleotide sequence ID" value="NZ_CM001403.1"/>
</dbReference>
<dbReference type="InterPro" id="IPR036390">
    <property type="entry name" value="WH_DNA-bd_sf"/>
</dbReference>
<dbReference type="GO" id="GO:0045892">
    <property type="term" value="P:negative regulation of DNA-templated transcription"/>
    <property type="evidence" value="ECO:0007669"/>
    <property type="project" value="InterPro"/>
</dbReference>
<keyword evidence="2" id="KW-0805">Transcription regulation</keyword>
<evidence type="ECO:0000256" key="2">
    <source>
        <dbReference type="ARBA" id="ARBA00023015"/>
    </source>
</evidence>
<evidence type="ECO:0000313" key="6">
    <source>
        <dbReference type="Proteomes" id="UP000002774"/>
    </source>
</evidence>
<dbReference type="HOGENOM" id="CLU_119090_4_0_10"/>
<keyword evidence="3" id="KW-0238">DNA-binding</keyword>
<dbReference type="AlphaFoldDB" id="H1YIF3"/>
<dbReference type="Pfam" id="PF03965">
    <property type="entry name" value="Penicillinase_R"/>
    <property type="match status" value="1"/>
</dbReference>
<gene>
    <name evidence="5" type="ORF">Mucpa_3467</name>
</gene>
<dbReference type="STRING" id="714943.Mucpa_3467"/>
<evidence type="ECO:0000256" key="1">
    <source>
        <dbReference type="ARBA" id="ARBA00011046"/>
    </source>
</evidence>
<proteinExistence type="inferred from homology"/>
<evidence type="ECO:0000256" key="4">
    <source>
        <dbReference type="ARBA" id="ARBA00023163"/>
    </source>
</evidence>